<protein>
    <submittedName>
        <fullName evidence="1">Uncharacterized protein</fullName>
    </submittedName>
</protein>
<dbReference type="EMBL" id="JASBWS010000198">
    <property type="protein sequence ID" value="KAJ9091561.1"/>
    <property type="molecule type" value="Genomic_DNA"/>
</dbReference>
<reference evidence="1" key="1">
    <citation type="submission" date="2023-04" db="EMBL/GenBank/DDBJ databases">
        <title>Draft Genome sequencing of Naganishia species isolated from polar environments using Oxford Nanopore Technology.</title>
        <authorList>
            <person name="Leo P."/>
            <person name="Venkateswaran K."/>
        </authorList>
    </citation>
    <scope>NUCLEOTIDE SEQUENCE</scope>
    <source>
        <strain evidence="1">MNA-CCFEE 5262</strain>
    </source>
</reference>
<gene>
    <name evidence="1" type="ORF">QFC20_007604</name>
</gene>
<dbReference type="Proteomes" id="UP001230649">
    <property type="component" value="Unassembled WGS sequence"/>
</dbReference>
<sequence length="76" mass="8736">MQPLVSQMLEELEVKENIYVNHVALKRRTHAQTEELSRGKETVRLATEVKQLEEEEEVARLRAAGVGGKRKRPKRG</sequence>
<evidence type="ECO:0000313" key="1">
    <source>
        <dbReference type="EMBL" id="KAJ9091561.1"/>
    </source>
</evidence>
<evidence type="ECO:0000313" key="2">
    <source>
        <dbReference type="Proteomes" id="UP001230649"/>
    </source>
</evidence>
<organism evidence="1 2">
    <name type="scientific">Naganishia adeliensis</name>
    <dbReference type="NCBI Taxonomy" id="92952"/>
    <lineage>
        <taxon>Eukaryota</taxon>
        <taxon>Fungi</taxon>
        <taxon>Dikarya</taxon>
        <taxon>Basidiomycota</taxon>
        <taxon>Agaricomycotina</taxon>
        <taxon>Tremellomycetes</taxon>
        <taxon>Filobasidiales</taxon>
        <taxon>Filobasidiaceae</taxon>
        <taxon>Naganishia</taxon>
    </lineage>
</organism>
<accession>A0ACC2UY79</accession>
<name>A0ACC2UY79_9TREE</name>
<comment type="caution">
    <text evidence="1">The sequence shown here is derived from an EMBL/GenBank/DDBJ whole genome shotgun (WGS) entry which is preliminary data.</text>
</comment>
<keyword evidence="2" id="KW-1185">Reference proteome</keyword>
<proteinExistence type="predicted"/>